<dbReference type="Proteomes" id="UP001293254">
    <property type="component" value="Unassembled WGS sequence"/>
</dbReference>
<dbReference type="SUPFAM" id="SSF56672">
    <property type="entry name" value="DNA/RNA polymerases"/>
    <property type="match status" value="1"/>
</dbReference>
<evidence type="ECO:0000313" key="2">
    <source>
        <dbReference type="EMBL" id="KAK4420096.1"/>
    </source>
</evidence>
<reference evidence="2" key="2">
    <citation type="journal article" date="2024" name="Plant">
        <title>Genomic evolution and insights into agronomic trait innovations of Sesamum species.</title>
        <authorList>
            <person name="Miao H."/>
            <person name="Wang L."/>
            <person name="Qu L."/>
            <person name="Liu H."/>
            <person name="Sun Y."/>
            <person name="Le M."/>
            <person name="Wang Q."/>
            <person name="Wei S."/>
            <person name="Zheng Y."/>
            <person name="Lin W."/>
            <person name="Duan Y."/>
            <person name="Cao H."/>
            <person name="Xiong S."/>
            <person name="Wang X."/>
            <person name="Wei L."/>
            <person name="Li C."/>
            <person name="Ma Q."/>
            <person name="Ju M."/>
            <person name="Zhao R."/>
            <person name="Li G."/>
            <person name="Mu C."/>
            <person name="Tian Q."/>
            <person name="Mei H."/>
            <person name="Zhang T."/>
            <person name="Gao T."/>
            <person name="Zhang H."/>
        </authorList>
    </citation>
    <scope>NUCLEOTIDE SEQUENCE</scope>
    <source>
        <strain evidence="2">3651</strain>
    </source>
</reference>
<accession>A0AAE2CFC4</accession>
<dbReference type="InterPro" id="IPR043502">
    <property type="entry name" value="DNA/RNA_pol_sf"/>
</dbReference>
<dbReference type="AlphaFoldDB" id="A0AAE2CFC4"/>
<gene>
    <name evidence="2" type="ORF">Salat_2422500</name>
</gene>
<name>A0AAE2CFC4_9LAMI</name>
<proteinExistence type="predicted"/>
<feature type="domain" description="Reverse transcriptase Ty1/copia-type" evidence="1">
    <location>
        <begin position="2"/>
        <end position="102"/>
    </location>
</feature>
<evidence type="ECO:0000259" key="1">
    <source>
        <dbReference type="Pfam" id="PF07727"/>
    </source>
</evidence>
<sequence length="199" mass="23094">MAFLNGFVEEEIYINQPEGFTVAGEEQKVYHLQKSIYGLKQASRNWNIRFDEVIRGYDFIKNESNPCVYKKVSGSSIVFLVLYVDDILLIGNDDRMLGDTKAWDRSKRMLELTQNSYMEKVLKRYRMDNSKRGFLPMRHGIKLSKKQSPQTDEERERMKVIPYPSAVGSIQYAVYCTRPDISYSLSVTSRYQSCAGEAH</sequence>
<evidence type="ECO:0000313" key="3">
    <source>
        <dbReference type="Proteomes" id="UP001293254"/>
    </source>
</evidence>
<keyword evidence="3" id="KW-1185">Reference proteome</keyword>
<protein>
    <submittedName>
        <fullName evidence="2">Retrovirus-related Pol polyprotein from transposon TNT 1-94</fullName>
    </submittedName>
</protein>
<dbReference type="EMBL" id="JACGWO010000009">
    <property type="protein sequence ID" value="KAK4420096.1"/>
    <property type="molecule type" value="Genomic_DNA"/>
</dbReference>
<comment type="caution">
    <text evidence="2">The sequence shown here is derived from an EMBL/GenBank/DDBJ whole genome shotgun (WGS) entry which is preliminary data.</text>
</comment>
<dbReference type="InterPro" id="IPR013103">
    <property type="entry name" value="RVT_2"/>
</dbReference>
<reference evidence="2" key="1">
    <citation type="submission" date="2020-06" db="EMBL/GenBank/DDBJ databases">
        <authorList>
            <person name="Li T."/>
            <person name="Hu X."/>
            <person name="Zhang T."/>
            <person name="Song X."/>
            <person name="Zhang H."/>
            <person name="Dai N."/>
            <person name="Sheng W."/>
            <person name="Hou X."/>
            <person name="Wei L."/>
        </authorList>
    </citation>
    <scope>NUCLEOTIDE SEQUENCE</scope>
    <source>
        <strain evidence="2">3651</strain>
        <tissue evidence="2">Leaf</tissue>
    </source>
</reference>
<organism evidence="2 3">
    <name type="scientific">Sesamum alatum</name>
    <dbReference type="NCBI Taxonomy" id="300844"/>
    <lineage>
        <taxon>Eukaryota</taxon>
        <taxon>Viridiplantae</taxon>
        <taxon>Streptophyta</taxon>
        <taxon>Embryophyta</taxon>
        <taxon>Tracheophyta</taxon>
        <taxon>Spermatophyta</taxon>
        <taxon>Magnoliopsida</taxon>
        <taxon>eudicotyledons</taxon>
        <taxon>Gunneridae</taxon>
        <taxon>Pentapetalae</taxon>
        <taxon>asterids</taxon>
        <taxon>lamiids</taxon>
        <taxon>Lamiales</taxon>
        <taxon>Pedaliaceae</taxon>
        <taxon>Sesamum</taxon>
    </lineage>
</organism>
<dbReference type="Pfam" id="PF07727">
    <property type="entry name" value="RVT_2"/>
    <property type="match status" value="1"/>
</dbReference>